<gene>
    <name evidence="4" type="ORF">BSAL_04415</name>
</gene>
<organism evidence="4 5">
    <name type="scientific">Bodo saltans</name>
    <name type="common">Flagellated protozoan</name>
    <dbReference type="NCBI Taxonomy" id="75058"/>
    <lineage>
        <taxon>Eukaryota</taxon>
        <taxon>Discoba</taxon>
        <taxon>Euglenozoa</taxon>
        <taxon>Kinetoplastea</taxon>
        <taxon>Metakinetoplastina</taxon>
        <taxon>Eubodonida</taxon>
        <taxon>Bodonidae</taxon>
        <taxon>Bodo</taxon>
    </lineage>
</organism>
<dbReference type="Pfam" id="PF17780">
    <property type="entry name" value="OCRE"/>
    <property type="match status" value="1"/>
</dbReference>
<feature type="transmembrane region" description="Helical" evidence="2">
    <location>
        <begin position="172"/>
        <end position="194"/>
    </location>
</feature>
<proteinExistence type="predicted"/>
<protein>
    <submittedName>
        <fullName evidence="4">Transmembrane protein, putative</fullName>
    </submittedName>
</protein>
<sequence length="326" mass="35570">MGAEALVRRQKAHYGAAFFSIAATGLCVAALLTNEWYNITAPGQLVVNYGVIRNCTQGASCTTLEFPDFTSGTCTRKGSEMKSRTYAVFGLVIGGGAFALFTFLLVLASHTRRALGFLSAFCAIIAMGALAAASVLYPFTWHHWYFCDKAFCANIVSGTCSAFFGFSFAIELVAAASTVISAVLSIVVVCFYLPPPTVTVAAPVEAGVHVVDNNGTDVNDAHSVVPAETRYEDRGRRVSEARTPQQDNRNSAAGVAENRRTTEMRALTSTTNNQSLDGWELDENTGLYWSDREKLFYDPISGHFYDPESELWYDPTTEQWYQGAEQ</sequence>
<keyword evidence="2" id="KW-1133">Transmembrane helix</keyword>
<feature type="domain" description="OCRE" evidence="3">
    <location>
        <begin position="277"/>
        <end position="322"/>
    </location>
</feature>
<feature type="compositionally biased region" description="Polar residues" evidence="1">
    <location>
        <begin position="242"/>
        <end position="251"/>
    </location>
</feature>
<evidence type="ECO:0000259" key="3">
    <source>
        <dbReference type="Pfam" id="PF17780"/>
    </source>
</evidence>
<dbReference type="Proteomes" id="UP000051952">
    <property type="component" value="Unassembled WGS sequence"/>
</dbReference>
<name>A0A0S4IYH3_BODSA</name>
<dbReference type="VEuPathDB" id="TriTrypDB:BSAL_04415"/>
<dbReference type="AlphaFoldDB" id="A0A0S4IYH3"/>
<dbReference type="InterPro" id="IPR041591">
    <property type="entry name" value="OCRE"/>
</dbReference>
<feature type="region of interest" description="Disordered" evidence="1">
    <location>
        <begin position="232"/>
        <end position="260"/>
    </location>
</feature>
<feature type="transmembrane region" description="Helical" evidence="2">
    <location>
        <begin position="86"/>
        <end position="108"/>
    </location>
</feature>
<accession>A0A0S4IYH3</accession>
<evidence type="ECO:0000313" key="4">
    <source>
        <dbReference type="EMBL" id="CUG01359.1"/>
    </source>
</evidence>
<reference evidence="5" key="1">
    <citation type="submission" date="2015-09" db="EMBL/GenBank/DDBJ databases">
        <authorList>
            <consortium name="Pathogen Informatics"/>
        </authorList>
    </citation>
    <scope>NUCLEOTIDE SEQUENCE [LARGE SCALE GENOMIC DNA]</scope>
    <source>
        <strain evidence="5">Lake Konstanz</strain>
    </source>
</reference>
<feature type="transmembrane region" description="Helical" evidence="2">
    <location>
        <begin position="12"/>
        <end position="32"/>
    </location>
</feature>
<keyword evidence="2 4" id="KW-0812">Transmembrane</keyword>
<dbReference type="EMBL" id="CYKH01000493">
    <property type="protein sequence ID" value="CUG01359.1"/>
    <property type="molecule type" value="Genomic_DNA"/>
</dbReference>
<keyword evidence="5" id="KW-1185">Reference proteome</keyword>
<keyword evidence="2" id="KW-0472">Membrane</keyword>
<evidence type="ECO:0000313" key="5">
    <source>
        <dbReference type="Proteomes" id="UP000051952"/>
    </source>
</evidence>
<feature type="transmembrane region" description="Helical" evidence="2">
    <location>
        <begin position="115"/>
        <end position="137"/>
    </location>
</feature>
<evidence type="ECO:0000256" key="1">
    <source>
        <dbReference type="SAM" id="MobiDB-lite"/>
    </source>
</evidence>
<evidence type="ECO:0000256" key="2">
    <source>
        <dbReference type="SAM" id="Phobius"/>
    </source>
</evidence>